<sequence>MKNDCLQKWGWFTVPEDRGPSQYFPGSVQQLEEKDLLKQL</sequence>
<organism evidence="1 2">
    <name type="scientific">Rossellomorea oryzaecorticis</name>
    <dbReference type="NCBI Taxonomy" id="1396505"/>
    <lineage>
        <taxon>Bacteria</taxon>
        <taxon>Bacillati</taxon>
        <taxon>Bacillota</taxon>
        <taxon>Bacilli</taxon>
        <taxon>Bacillales</taxon>
        <taxon>Bacillaceae</taxon>
        <taxon>Rossellomorea</taxon>
    </lineage>
</organism>
<accession>A0ABU9KBA2</accession>
<reference evidence="1 2" key="1">
    <citation type="submission" date="2024-04" db="EMBL/GenBank/DDBJ databases">
        <title>Bacillus oryzaecorticis sp. nov., a moderately halophilic bacterium isolated from rice husks.</title>
        <authorList>
            <person name="Zhu H.-S."/>
        </authorList>
    </citation>
    <scope>NUCLEOTIDE SEQUENCE [LARGE SCALE GENOMIC DNA]</scope>
    <source>
        <strain evidence="1 2">ZC255</strain>
    </source>
</reference>
<comment type="caution">
    <text evidence="1">The sequence shown here is derived from an EMBL/GenBank/DDBJ whole genome shotgun (WGS) entry which is preliminary data.</text>
</comment>
<gene>
    <name evidence="1" type="ORF">AAEO50_13530</name>
</gene>
<protein>
    <submittedName>
        <fullName evidence="1">Uncharacterized protein</fullName>
    </submittedName>
</protein>
<evidence type="ECO:0000313" key="2">
    <source>
        <dbReference type="Proteomes" id="UP001389717"/>
    </source>
</evidence>
<dbReference type="RefSeq" id="WP_341984493.1">
    <property type="nucleotide sequence ID" value="NZ_JBBYAF010000026.1"/>
</dbReference>
<proteinExistence type="predicted"/>
<dbReference type="EMBL" id="JBBYAF010000026">
    <property type="protein sequence ID" value="MEL3973303.1"/>
    <property type="molecule type" value="Genomic_DNA"/>
</dbReference>
<keyword evidence="2" id="KW-1185">Reference proteome</keyword>
<dbReference type="Proteomes" id="UP001389717">
    <property type="component" value="Unassembled WGS sequence"/>
</dbReference>
<name>A0ABU9KBA2_9BACI</name>
<evidence type="ECO:0000313" key="1">
    <source>
        <dbReference type="EMBL" id="MEL3973303.1"/>
    </source>
</evidence>